<dbReference type="SUPFAM" id="SSF53300">
    <property type="entry name" value="vWA-like"/>
    <property type="match status" value="1"/>
</dbReference>
<dbReference type="InterPro" id="IPR050934">
    <property type="entry name" value="ITIH"/>
</dbReference>
<dbReference type="PANTHER" id="PTHR10338:SF108">
    <property type="entry name" value="INTER-ALPHA-TRYPSIN INHIBITOR HEAVY CHAIN H4-LIKE PROTEIN"/>
    <property type="match status" value="1"/>
</dbReference>
<dbReference type="EMBL" id="JARQZJ010000125">
    <property type="protein sequence ID" value="KAK9890514.1"/>
    <property type="molecule type" value="Genomic_DNA"/>
</dbReference>
<dbReference type="InterPro" id="IPR002035">
    <property type="entry name" value="VWF_A"/>
</dbReference>
<dbReference type="Pfam" id="PF13768">
    <property type="entry name" value="VWA_3"/>
    <property type="match status" value="1"/>
</dbReference>
<dbReference type="PROSITE" id="PS50234">
    <property type="entry name" value="VWFA"/>
    <property type="match status" value="1"/>
</dbReference>
<dbReference type="AlphaFoldDB" id="A0AAW1VBM6"/>
<dbReference type="PANTHER" id="PTHR10338">
    <property type="entry name" value="INTER-ALPHA-TRYPSIN INHIBITOR HEAVY CHAIN FAMILY MEMBER"/>
    <property type="match status" value="1"/>
</dbReference>
<evidence type="ECO:0000313" key="3">
    <source>
        <dbReference type="EMBL" id="KAK9890514.1"/>
    </source>
</evidence>
<organism evidence="3 4">
    <name type="scientific">Henosepilachna vigintioctopunctata</name>
    <dbReference type="NCBI Taxonomy" id="420089"/>
    <lineage>
        <taxon>Eukaryota</taxon>
        <taxon>Metazoa</taxon>
        <taxon>Ecdysozoa</taxon>
        <taxon>Arthropoda</taxon>
        <taxon>Hexapoda</taxon>
        <taxon>Insecta</taxon>
        <taxon>Pterygota</taxon>
        <taxon>Neoptera</taxon>
        <taxon>Endopterygota</taxon>
        <taxon>Coleoptera</taxon>
        <taxon>Polyphaga</taxon>
        <taxon>Cucujiformia</taxon>
        <taxon>Coccinelloidea</taxon>
        <taxon>Coccinellidae</taxon>
        <taxon>Epilachninae</taxon>
        <taxon>Epilachnini</taxon>
        <taxon>Henosepilachna</taxon>
    </lineage>
</organism>
<dbReference type="Proteomes" id="UP001431783">
    <property type="component" value="Unassembled WGS sequence"/>
</dbReference>
<dbReference type="Gene3D" id="3.40.50.410">
    <property type="entry name" value="von Willebrand factor, type A domain"/>
    <property type="match status" value="1"/>
</dbReference>
<keyword evidence="4" id="KW-1185">Reference proteome</keyword>
<proteinExistence type="predicted"/>
<name>A0AAW1VBM6_9CUCU</name>
<dbReference type="GO" id="GO:0032991">
    <property type="term" value="C:protein-containing complex"/>
    <property type="evidence" value="ECO:0007669"/>
    <property type="project" value="UniProtKB-ARBA"/>
</dbReference>
<evidence type="ECO:0000259" key="2">
    <source>
        <dbReference type="PROSITE" id="PS50234"/>
    </source>
</evidence>
<accession>A0AAW1VBM6</accession>
<feature type="compositionally biased region" description="Basic residues" evidence="1">
    <location>
        <begin position="408"/>
        <end position="420"/>
    </location>
</feature>
<feature type="domain" description="VWFA" evidence="2">
    <location>
        <begin position="4"/>
        <end position="215"/>
    </location>
</feature>
<feature type="region of interest" description="Disordered" evidence="1">
    <location>
        <begin position="405"/>
        <end position="429"/>
    </location>
</feature>
<evidence type="ECO:0000313" key="4">
    <source>
        <dbReference type="Proteomes" id="UP001431783"/>
    </source>
</evidence>
<dbReference type="SMART" id="SM00327">
    <property type="entry name" value="VWA"/>
    <property type="match status" value="1"/>
</dbReference>
<dbReference type="InterPro" id="IPR036465">
    <property type="entry name" value="vWFA_dom_sf"/>
</dbReference>
<evidence type="ECO:0000256" key="1">
    <source>
        <dbReference type="SAM" id="MobiDB-lite"/>
    </source>
</evidence>
<reference evidence="3 4" key="1">
    <citation type="submission" date="2023-03" db="EMBL/GenBank/DDBJ databases">
        <title>Genome insight into feeding habits of ladybird beetles.</title>
        <authorList>
            <person name="Li H.-S."/>
            <person name="Huang Y.-H."/>
            <person name="Pang H."/>
        </authorList>
    </citation>
    <scope>NUCLEOTIDE SEQUENCE [LARGE SCALE GENOMIC DNA]</scope>
    <source>
        <strain evidence="3">SYSU_2023b</strain>
        <tissue evidence="3">Whole body</tissue>
    </source>
</reference>
<sequence>MPKQVVFVLDISGSMYGRKVQQLINAMVRILDDLQPNDSFSIVAFDTTVNVWNKGSGWIDLNLGYNSAYGELEKILMQKEIPPSIPATTENIAEAKSFVKTIGPRSLTNIFGGLEVGLFIVKKAQQNSSEYHQPLMVFLTDGQANVGISGSDAIRKSIAKLNPKDKQTPIFSLSFGTGADKDFLRKLSDDNLGFSRHIFDASDASLQLQDFYQLISSPIMKDVSFRYTKDATVTTKHDFPIFFRGSEFVVAGKIPKDPKNEYLIEGWRPGGLIKMKPKIVEPVQSLERMWAFLTVQQILEKRKVVDDKSELTKKAVDLALKYSFVTPVTSLVVVKPNATDAVNTENAYKIYTSRGVGNAGQFHHYLPSRPSNIIPFRLDSLGNVGQFHNSFPLHSMNTYQSRVGNYIPHKRTPSRKKSVKSHRDGSKHINSYKKTSYSIKRHRPIYRHSITLPVPHFSGNRHRLMYSFPPPDRPLYNGFAKPMQTFALPTSKLEKLEDSVFAPPPNSSLPVDLPELRKQDWFKSISNKYAIRIPKAETYRLATNETVVAKQPCARTVLHKPGNCTLIHQCPSAFKFLTDLPTFLRFFCPIEKYAGICCDV</sequence>
<protein>
    <recommendedName>
        <fullName evidence="2">VWFA domain-containing protein</fullName>
    </recommendedName>
</protein>
<comment type="caution">
    <text evidence="3">The sequence shown here is derived from an EMBL/GenBank/DDBJ whole genome shotgun (WGS) entry which is preliminary data.</text>
</comment>
<gene>
    <name evidence="3" type="ORF">WA026_010590</name>
</gene>